<reference evidence="1" key="2">
    <citation type="submission" date="2015-03" db="EMBL/GenBank/DDBJ databases">
        <title>Genome sequence of Pseudoalteromonas citrea.</title>
        <authorList>
            <person name="Xie B.-B."/>
            <person name="Rong J.-C."/>
            <person name="Qin Q.-L."/>
            <person name="Zhang Y.-Z."/>
        </authorList>
    </citation>
    <scope>NUCLEOTIDE SEQUENCE</scope>
    <source>
        <strain evidence="1">DSM 8771</strain>
    </source>
</reference>
<protein>
    <submittedName>
        <fullName evidence="1">Uncharacterized protein</fullName>
    </submittedName>
</protein>
<gene>
    <name evidence="1" type="ORF">PCIT_a0586</name>
</gene>
<comment type="caution">
    <text evidence="1">The sequence shown here is derived from an EMBL/GenBank/DDBJ whole genome shotgun (WGS) entry which is preliminary data.</text>
</comment>
<accession>A0AAD4AKZ2</accession>
<proteinExistence type="predicted"/>
<dbReference type="Proteomes" id="UP000016487">
    <property type="component" value="Unassembled WGS sequence"/>
</dbReference>
<evidence type="ECO:0000313" key="2">
    <source>
        <dbReference type="Proteomes" id="UP000016487"/>
    </source>
</evidence>
<evidence type="ECO:0000313" key="1">
    <source>
        <dbReference type="EMBL" id="KAF7774184.1"/>
    </source>
</evidence>
<sequence length="39" mass="4165">MAHTSVKDLATLEHNTLGVPVLSQLKETARVLAVDFSAT</sequence>
<name>A0AAD4AKZ2_9GAMM</name>
<dbReference type="EMBL" id="AHBZ03000014">
    <property type="protein sequence ID" value="KAF7774184.1"/>
    <property type="molecule type" value="Genomic_DNA"/>
</dbReference>
<reference evidence="1" key="1">
    <citation type="journal article" date="2012" name="J. Bacteriol.">
        <title>Genome sequences of type strains of seven species of the marine bacterium Pseudoalteromonas.</title>
        <authorList>
            <person name="Xie B.B."/>
            <person name="Shu Y.L."/>
            <person name="Qin Q.L."/>
            <person name="Rong J.C."/>
            <person name="Zhang X.Y."/>
            <person name="Chen X.L."/>
            <person name="Shi M."/>
            <person name="He H.L."/>
            <person name="Zhou B.C."/>
            <person name="Zhang Y.Z."/>
        </authorList>
    </citation>
    <scope>NUCLEOTIDE SEQUENCE</scope>
    <source>
        <strain evidence="1">DSM 8771</strain>
    </source>
</reference>
<organism evidence="1 2">
    <name type="scientific">Pseudoalteromonas citrea</name>
    <dbReference type="NCBI Taxonomy" id="43655"/>
    <lineage>
        <taxon>Bacteria</taxon>
        <taxon>Pseudomonadati</taxon>
        <taxon>Pseudomonadota</taxon>
        <taxon>Gammaproteobacteria</taxon>
        <taxon>Alteromonadales</taxon>
        <taxon>Pseudoalteromonadaceae</taxon>
        <taxon>Pseudoalteromonas</taxon>
    </lineage>
</organism>
<dbReference type="AlphaFoldDB" id="A0AAD4AKZ2"/>